<dbReference type="GeneID" id="37034766"/>
<dbReference type="InterPro" id="IPR015943">
    <property type="entry name" value="WD40/YVTN_repeat-like_dom_sf"/>
</dbReference>
<proteinExistence type="predicted"/>
<evidence type="ECO:0000313" key="4">
    <source>
        <dbReference type="EMBL" id="PWN45719.1"/>
    </source>
</evidence>
<feature type="region of interest" description="Disordered" evidence="1">
    <location>
        <begin position="306"/>
        <end position="390"/>
    </location>
</feature>
<name>A0A316W789_9BASI</name>
<dbReference type="GO" id="GO:0005634">
    <property type="term" value="C:nucleus"/>
    <property type="evidence" value="ECO:0007669"/>
    <property type="project" value="InterPro"/>
</dbReference>
<dbReference type="RefSeq" id="XP_025372879.1">
    <property type="nucleotide sequence ID" value="XM_025512896.1"/>
</dbReference>
<dbReference type="Pfam" id="PF23726">
    <property type="entry name" value="Beta-prop_RSE1_2nd"/>
    <property type="match status" value="1"/>
</dbReference>
<evidence type="ECO:0000259" key="3">
    <source>
        <dbReference type="Pfam" id="PF23726"/>
    </source>
</evidence>
<feature type="region of interest" description="Disordered" evidence="1">
    <location>
        <begin position="213"/>
        <end position="243"/>
    </location>
</feature>
<dbReference type="OrthoDB" id="433457at2759"/>
<dbReference type="Gene3D" id="1.10.150.910">
    <property type="match status" value="1"/>
</dbReference>
<evidence type="ECO:0000259" key="2">
    <source>
        <dbReference type="Pfam" id="PF03178"/>
    </source>
</evidence>
<dbReference type="FunCoup" id="A0A316W789">
    <property type="interactions" value="767"/>
</dbReference>
<feature type="domain" description="RSE1/DDB1/CPSF1 second beta-propeller" evidence="3">
    <location>
        <begin position="570"/>
        <end position="847"/>
    </location>
</feature>
<protein>
    <recommendedName>
        <fullName evidence="6">Cleavage/polyadenylation specificity factor A subunit C-terminal domain-containing protein</fullName>
    </recommendedName>
</protein>
<dbReference type="STRING" id="1522189.A0A316W789"/>
<dbReference type="GO" id="GO:0003676">
    <property type="term" value="F:nucleic acid binding"/>
    <property type="evidence" value="ECO:0007669"/>
    <property type="project" value="InterPro"/>
</dbReference>
<dbReference type="SUPFAM" id="SSF50969">
    <property type="entry name" value="YVTN repeat-like/Quinoprotein amine dehydrogenase"/>
    <property type="match status" value="1"/>
</dbReference>
<dbReference type="InParanoid" id="A0A316W789"/>
<feature type="domain" description="RSE1/DDB1/CPSF1 C-terminal" evidence="2">
    <location>
        <begin position="944"/>
        <end position="1315"/>
    </location>
</feature>
<dbReference type="PANTHER" id="PTHR10644">
    <property type="entry name" value="DNA REPAIR/RNA PROCESSING CPSF FAMILY"/>
    <property type="match status" value="1"/>
</dbReference>
<dbReference type="InterPro" id="IPR050358">
    <property type="entry name" value="RSE1/DDB1/CFT1"/>
</dbReference>
<dbReference type="InterPro" id="IPR004871">
    <property type="entry name" value="RSE1/DDB1/CPSF1_C"/>
</dbReference>
<dbReference type="InterPro" id="IPR058543">
    <property type="entry name" value="Beta-prop_RSE1/DDB1/CPSF1_2nd"/>
</dbReference>
<dbReference type="InterPro" id="IPR011044">
    <property type="entry name" value="Quino_amine_DH_bsu"/>
</dbReference>
<feature type="compositionally biased region" description="Polar residues" evidence="1">
    <location>
        <begin position="329"/>
        <end position="353"/>
    </location>
</feature>
<evidence type="ECO:0000256" key="1">
    <source>
        <dbReference type="SAM" id="MobiDB-lite"/>
    </source>
</evidence>
<reference evidence="4 5" key="1">
    <citation type="journal article" date="2018" name="Mol. Biol. Evol.">
        <title>Broad Genomic Sampling Reveals a Smut Pathogenic Ancestry of the Fungal Clade Ustilaginomycotina.</title>
        <authorList>
            <person name="Kijpornyongpan T."/>
            <person name="Mondo S.J."/>
            <person name="Barry K."/>
            <person name="Sandor L."/>
            <person name="Lee J."/>
            <person name="Lipzen A."/>
            <person name="Pangilinan J."/>
            <person name="LaButti K."/>
            <person name="Hainaut M."/>
            <person name="Henrissat B."/>
            <person name="Grigoriev I.V."/>
            <person name="Spatafora J.W."/>
            <person name="Aime M.C."/>
        </authorList>
    </citation>
    <scope>NUCLEOTIDE SEQUENCE [LARGE SCALE GENOMIC DNA]</scope>
    <source>
        <strain evidence="4 5">MCA 4658</strain>
    </source>
</reference>
<accession>A0A316W789</accession>
<dbReference type="Pfam" id="PF03178">
    <property type="entry name" value="CPSF_A"/>
    <property type="match status" value="1"/>
</dbReference>
<gene>
    <name evidence="4" type="ORF">IE81DRAFT_320021</name>
</gene>
<dbReference type="Proteomes" id="UP000245783">
    <property type="component" value="Unassembled WGS sequence"/>
</dbReference>
<evidence type="ECO:0008006" key="6">
    <source>
        <dbReference type="Google" id="ProtNLM"/>
    </source>
</evidence>
<dbReference type="Gene3D" id="2.130.10.10">
    <property type="entry name" value="YVTN repeat-like/Quinoprotein amine dehydrogenase"/>
    <property type="match status" value="2"/>
</dbReference>
<feature type="compositionally biased region" description="Low complexity" evidence="1">
    <location>
        <begin position="216"/>
        <end position="229"/>
    </location>
</feature>
<dbReference type="EMBL" id="KZ819354">
    <property type="protein sequence ID" value="PWN45719.1"/>
    <property type="molecule type" value="Genomic_DNA"/>
</dbReference>
<sequence length="1357" mass="141729">MNHISHLHGATACSAVVSLPNTFLPGGSAVVFIQHASLLIQYLKEGLPTSRIPVNARLLGASFVPEHNVLLVLTDHAHPRVLVFKPSQEGAEGGSDLVISKVISLEERVRAQAEVGTGLDYSPEAGLATTHTHVGALKISPMAKEIDPVAGWTARLPHPHLIAHSILRSFAPAVALLSISSVPTEIAGLGDQCLPVLSFHTVDSANQDLAPLPWGTAARPTRTKAPAAASDTSSGRPQGKYGPAALGAINKKVENVPSELVQAHVPLSPNDAIGAHFLTALPGSTGAAVLVACEQAILVVGNPVAASNKFGKSPQGATAATKRRKSSKGETSFSASGKNTAALGTSPEGSANDNGKRPQRRKSSAAAGASTVTPTSPSRPREAGSDPGIWRAALPGATQVRASVELKEPNEASAICVADDQQSASLRILLGTHAGRLLLAEMALRPETEGSTPWTPMSVTVRELGSIPAPQGPDALAYLGEGILAVASASGDSELVRLPPALGDPGFTSPSRLDSLHTMPCLAPALDFVADDGNCGPAGVEDAQARAITASGTGPTGSLRVVRQGVQLDTLVELGVPNVDAAWPIRSGDSIICSSPAKTLVLQLGLDIRDVTSTWDINAKVTTIAARQTQQGVVHLNAKELLMLGNDGKRLASLPAPSDSEFVGGAIQASGSVLLAARNGSVSYLEPSIEGWKEVASISFDNDEVSAVDASPLQSGASSAYAAVGLWKSRTIKVLKLPSLEDVTPSTLRQSQTSLPKSVLLHSFPSAGSGKAGSPHLLVSFASGALALHSLALPGAESFSKNVVVVESRVSALGTQPARLRPFYTTKGLHAVLVASDRPAVLSCDHSTSSARVQFSVLPSAGGAVVCDAIPLETPEGSALGLVQRDSIRVVSIGEVQRLDVSTAVDLGHDNPLALALVPWARALLVTSWRFRPQGSVDPDPPAGKIHVFDAETFEDLDVLPLPTDERPNCITLAGPASSPVVVVGTGIAQPDQSETTCGRLLGFHLNDRKLSVAFDESVEGNVFAICQVNGMIAAAINAEVHVYAIDAADLDDMSTSQGPSGQPFTLRKVGRWGCAFVACTLSVYDNYLIVGDGMRSIAVLAVSNLPTQRGKLSEVARDADPFWTSAAEMLDEASQTYIGADIALNLFTTQRAVKTAAEKRRRQSKRIHDLEMGRASTGSLSTLAPDSEDDQWSHVMERRAAYHYGDMVNKMRRGALTSAVSAGPGTGEGSSEMSAESKILFCTAAGAIGVITQLDAESGTILTALERNLIQLLASKQTEGSKDIDAQDWRTLRTDHRTSPPVGFCDGDLLKKFSTLTPSERARVLQGQLPDQAIDTPVPARAEVVNNLLELLSRVA</sequence>
<evidence type="ECO:0000313" key="5">
    <source>
        <dbReference type="Proteomes" id="UP000245783"/>
    </source>
</evidence>
<organism evidence="4 5">
    <name type="scientific">Ceraceosorus guamensis</name>
    <dbReference type="NCBI Taxonomy" id="1522189"/>
    <lineage>
        <taxon>Eukaryota</taxon>
        <taxon>Fungi</taxon>
        <taxon>Dikarya</taxon>
        <taxon>Basidiomycota</taxon>
        <taxon>Ustilaginomycotina</taxon>
        <taxon>Exobasidiomycetes</taxon>
        <taxon>Ceraceosorales</taxon>
        <taxon>Ceraceosoraceae</taxon>
        <taxon>Ceraceosorus</taxon>
    </lineage>
</organism>
<keyword evidence="5" id="KW-1185">Reference proteome</keyword>